<sequence length="171" mass="18647">MMAIPEPSCGAIDLGVHRYALRVYYEDTDAGGIVYHANYLRWFERARSDLLELLGIDQRAALESGEGLYTVAEASLRYRAPARLGDAVVIETFPETVGRVACTLRQVARRGETRLCEAVVKVGFIGPDGRPRKQPAAWQHAFDSLVDGRMLSQSPATGPVSGLESGPEGLE</sequence>
<feature type="domain" description="Thioesterase" evidence="4">
    <location>
        <begin position="31"/>
        <end position="116"/>
    </location>
</feature>
<keyword evidence="2 5" id="KW-0378">Hydrolase</keyword>
<keyword evidence="6" id="KW-1185">Reference proteome</keyword>
<dbReference type="Proteomes" id="UP000190989">
    <property type="component" value="Unassembled WGS sequence"/>
</dbReference>
<accession>A0A1U6ICS5</accession>
<evidence type="ECO:0000256" key="2">
    <source>
        <dbReference type="ARBA" id="ARBA00022801"/>
    </source>
</evidence>
<dbReference type="SUPFAM" id="SSF54637">
    <property type="entry name" value="Thioesterase/thiol ester dehydrase-isomerase"/>
    <property type="match status" value="1"/>
</dbReference>
<dbReference type="CDD" id="cd00586">
    <property type="entry name" value="4HBT"/>
    <property type="match status" value="1"/>
</dbReference>
<organism evidence="5 6">
    <name type="scientific">Novosphingobium mathurense</name>
    <dbReference type="NCBI Taxonomy" id="428990"/>
    <lineage>
        <taxon>Bacteria</taxon>
        <taxon>Pseudomonadati</taxon>
        <taxon>Pseudomonadota</taxon>
        <taxon>Alphaproteobacteria</taxon>
        <taxon>Sphingomonadales</taxon>
        <taxon>Sphingomonadaceae</taxon>
        <taxon>Novosphingobium</taxon>
    </lineage>
</organism>
<dbReference type="EMBL" id="FVZE01000005">
    <property type="protein sequence ID" value="SLK05804.1"/>
    <property type="molecule type" value="Genomic_DNA"/>
</dbReference>
<evidence type="ECO:0000256" key="1">
    <source>
        <dbReference type="ARBA" id="ARBA00005953"/>
    </source>
</evidence>
<dbReference type="InterPro" id="IPR029069">
    <property type="entry name" value="HotDog_dom_sf"/>
</dbReference>
<dbReference type="InterPro" id="IPR050563">
    <property type="entry name" value="4-hydroxybenzoyl-CoA_TE"/>
</dbReference>
<feature type="region of interest" description="Disordered" evidence="3">
    <location>
        <begin position="152"/>
        <end position="171"/>
    </location>
</feature>
<name>A0A1U6ICS5_9SPHN</name>
<evidence type="ECO:0000313" key="6">
    <source>
        <dbReference type="Proteomes" id="UP000190989"/>
    </source>
</evidence>
<evidence type="ECO:0000259" key="4">
    <source>
        <dbReference type="Pfam" id="PF03061"/>
    </source>
</evidence>
<dbReference type="GO" id="GO:0047617">
    <property type="term" value="F:fatty acyl-CoA hydrolase activity"/>
    <property type="evidence" value="ECO:0007669"/>
    <property type="project" value="TreeGrafter"/>
</dbReference>
<dbReference type="InterPro" id="IPR006683">
    <property type="entry name" value="Thioestr_dom"/>
</dbReference>
<reference evidence="6" key="1">
    <citation type="submission" date="2017-02" db="EMBL/GenBank/DDBJ databases">
        <authorList>
            <person name="Varghese N."/>
            <person name="Submissions S."/>
        </authorList>
    </citation>
    <scope>NUCLEOTIDE SEQUENCE [LARGE SCALE GENOMIC DNA]</scope>
    <source>
        <strain evidence="6">SM117</strain>
    </source>
</reference>
<dbReference type="InterPro" id="IPR008272">
    <property type="entry name" value="HB-CoA_thioesterase_AS"/>
</dbReference>
<dbReference type="PANTHER" id="PTHR31793:SF37">
    <property type="entry name" value="ACYL-COA THIOESTER HYDROLASE YBGC"/>
    <property type="match status" value="1"/>
</dbReference>
<dbReference type="AlphaFoldDB" id="A0A1U6ICS5"/>
<dbReference type="STRING" id="428990.SAMN06295987_105245"/>
<protein>
    <submittedName>
        <fullName evidence="5">Acyl-CoA thioester hydrolase</fullName>
    </submittedName>
</protein>
<dbReference type="NCBIfam" id="TIGR00051">
    <property type="entry name" value="YbgC/FadM family acyl-CoA thioesterase"/>
    <property type="match status" value="1"/>
</dbReference>
<dbReference type="Gene3D" id="3.10.129.10">
    <property type="entry name" value="Hotdog Thioesterase"/>
    <property type="match status" value="1"/>
</dbReference>
<gene>
    <name evidence="5" type="ORF">SAMN06295987_105245</name>
</gene>
<evidence type="ECO:0000256" key="3">
    <source>
        <dbReference type="SAM" id="MobiDB-lite"/>
    </source>
</evidence>
<dbReference type="PROSITE" id="PS01328">
    <property type="entry name" value="4HBCOA_THIOESTERASE"/>
    <property type="match status" value="1"/>
</dbReference>
<dbReference type="Pfam" id="PF03061">
    <property type="entry name" value="4HBT"/>
    <property type="match status" value="1"/>
</dbReference>
<evidence type="ECO:0000313" key="5">
    <source>
        <dbReference type="EMBL" id="SLK05804.1"/>
    </source>
</evidence>
<dbReference type="InterPro" id="IPR006684">
    <property type="entry name" value="YbgC/YbaW"/>
</dbReference>
<dbReference type="PANTHER" id="PTHR31793">
    <property type="entry name" value="4-HYDROXYBENZOYL-COA THIOESTERASE FAMILY MEMBER"/>
    <property type="match status" value="1"/>
</dbReference>
<comment type="similarity">
    <text evidence="1">Belongs to the 4-hydroxybenzoyl-CoA thioesterase family.</text>
</comment>
<proteinExistence type="inferred from homology"/>